<reference evidence="2" key="1">
    <citation type="submission" date="2015-07" db="EMBL/GenBank/DDBJ databases">
        <authorList>
            <person name="Teixeira M.M."/>
            <person name="Souza R.C."/>
            <person name="Almeida L.G."/>
            <person name="Vicente V.A."/>
            <person name="de Hoog S."/>
            <person name="Bocca A.L."/>
            <person name="de Almeida S.R."/>
            <person name="Vasconcelos A.T."/>
            <person name="Felipe M.S."/>
        </authorList>
    </citation>
    <scope>NUCLEOTIDE SEQUENCE [LARGE SCALE GENOMIC DNA]</scope>
    <source>
        <strain evidence="2">KSF</strain>
    </source>
</reference>
<accession>A0A1C1CN24</accession>
<dbReference type="Proteomes" id="UP000094526">
    <property type="component" value="Unassembled WGS sequence"/>
</dbReference>
<dbReference type="VEuPathDB" id="FungiDB:CLCR_07591"/>
<name>A0A1C1CN24_9EURO</name>
<evidence type="ECO:0000313" key="1">
    <source>
        <dbReference type="EMBL" id="OCT49883.1"/>
    </source>
</evidence>
<sequence>MYNSGKTGHEESAPCRVSDGHGRRVNDLLGRFSQVRSIYTDSDWYQMEQQERTGQDRIGQGYDKIDPSETHVLQYRGCYHGIRYILYLDLTFNLNLDADLDLDLSVNLDFNLNLYHVLGLNLYLVLDLDARLQTRPQAFISTSSLASMITSNSYASGGRL</sequence>
<dbReference type="AlphaFoldDB" id="A0A1C1CN24"/>
<organism evidence="1 2">
    <name type="scientific">Cladophialophora carrionii</name>
    <dbReference type="NCBI Taxonomy" id="86049"/>
    <lineage>
        <taxon>Eukaryota</taxon>
        <taxon>Fungi</taxon>
        <taxon>Dikarya</taxon>
        <taxon>Ascomycota</taxon>
        <taxon>Pezizomycotina</taxon>
        <taxon>Eurotiomycetes</taxon>
        <taxon>Chaetothyriomycetidae</taxon>
        <taxon>Chaetothyriales</taxon>
        <taxon>Herpotrichiellaceae</taxon>
        <taxon>Cladophialophora</taxon>
    </lineage>
</organism>
<dbReference type="EMBL" id="LGRB01000010">
    <property type="protein sequence ID" value="OCT49883.1"/>
    <property type="molecule type" value="Genomic_DNA"/>
</dbReference>
<proteinExistence type="predicted"/>
<keyword evidence="2" id="KW-1185">Reference proteome</keyword>
<evidence type="ECO:0000313" key="2">
    <source>
        <dbReference type="Proteomes" id="UP000094526"/>
    </source>
</evidence>
<comment type="caution">
    <text evidence="1">The sequence shown here is derived from an EMBL/GenBank/DDBJ whole genome shotgun (WGS) entry which is preliminary data.</text>
</comment>
<protein>
    <submittedName>
        <fullName evidence="1">Uncharacterized protein</fullName>
    </submittedName>
</protein>
<gene>
    <name evidence="1" type="ORF">CLCR_07591</name>
</gene>